<accession>A0A1U8X0Z7</accession>
<dbReference type="GO" id="GO:0006046">
    <property type="term" value="P:N-acetylglucosamine catabolic process"/>
    <property type="evidence" value="ECO:0007669"/>
    <property type="project" value="TreeGrafter"/>
</dbReference>
<sequence length="303" mass="34044">MTTASARHLDYPYPRTSAELTDEMLSMPAEELAAIARHPLTVFPDTTELYYRLAREMADELRARNMRGEPTRWILPVGPKAQYPILARICNEERISWADVFAFHMDEFLDWQGRPVDPSHPFSFRGYCDRNLYQLLDPDLRPHPGNVVFPDVFDPDAFGTRLRGEGGADTCYAGFGYRGHLAFNEPPSTRWHQYTAAEFAASTTRVVPLLDDTIVAHSHRVTGGYTQAIPRMAITVGMSEILSARRLHLITDGGAWKRYIVRVLLLTTEPDVLLPVTFAHHHPDVRVTVDADSIAPCALGLGS</sequence>
<evidence type="ECO:0000313" key="1">
    <source>
        <dbReference type="EMBL" id="AKQ99299.1"/>
    </source>
</evidence>
<dbReference type="InterPro" id="IPR004547">
    <property type="entry name" value="Glucosamine6P_isomerase"/>
</dbReference>
<proteinExistence type="predicted"/>
<dbReference type="GO" id="GO:0042802">
    <property type="term" value="F:identical protein binding"/>
    <property type="evidence" value="ECO:0007669"/>
    <property type="project" value="TreeGrafter"/>
</dbReference>
<dbReference type="GO" id="GO:0005737">
    <property type="term" value="C:cytoplasm"/>
    <property type="evidence" value="ECO:0007669"/>
    <property type="project" value="TreeGrafter"/>
</dbReference>
<dbReference type="SUPFAM" id="SSF100950">
    <property type="entry name" value="NagB/RpiA/CoA transferase-like"/>
    <property type="match status" value="1"/>
</dbReference>
<organism evidence="1">
    <name type="scientific">Actinomadura sp. ATCC 39365</name>
    <dbReference type="NCBI Taxonomy" id="1676613"/>
    <lineage>
        <taxon>Bacteria</taxon>
        <taxon>Bacillati</taxon>
        <taxon>Actinomycetota</taxon>
        <taxon>Actinomycetes</taxon>
        <taxon>Streptosporangiales</taxon>
        <taxon>Thermomonosporaceae</taxon>
        <taxon>Actinomadura</taxon>
    </lineage>
</organism>
<dbReference type="PANTHER" id="PTHR11280">
    <property type="entry name" value="GLUCOSAMINE-6-PHOSPHATE ISOMERASE"/>
    <property type="match status" value="1"/>
</dbReference>
<evidence type="ECO:0008006" key="2">
    <source>
        <dbReference type="Google" id="ProtNLM"/>
    </source>
</evidence>
<dbReference type="PANTHER" id="PTHR11280:SF5">
    <property type="entry name" value="GLUCOSAMINE-6-PHOSPHATE ISOMERASE"/>
    <property type="match status" value="1"/>
</dbReference>
<dbReference type="GO" id="GO:0004342">
    <property type="term" value="F:glucosamine-6-phosphate deaminase activity"/>
    <property type="evidence" value="ECO:0007669"/>
    <property type="project" value="InterPro"/>
</dbReference>
<protein>
    <recommendedName>
        <fullName evidence="2">Glucosamine-6-phosphate isomerase</fullName>
    </recommendedName>
</protein>
<dbReference type="AlphaFoldDB" id="A0A1U8X0Z7"/>
<reference evidence="1" key="1">
    <citation type="journal article" date="2017" name="Appl. Environ. Microbiol.">
        <title>Biosynthesis of 2' -chloropentostatin and 2' -amino-2' -deoxyadenosine highlights a single gene cluster performing two independent pathways in Actinomadura sp. ATCC 39365.</title>
        <authorList>
            <person name="Gao Y."/>
            <person name="Xu G."/>
            <person name="Wu P."/>
            <person name="Liu J."/>
            <person name="Cai Y.S."/>
            <person name="Deng Z."/>
            <person name="Chen W."/>
        </authorList>
    </citation>
    <scope>NUCLEOTIDE SEQUENCE</scope>
    <source>
        <strain evidence="1">ATCC 39365</strain>
    </source>
</reference>
<name>A0A1U8X0Z7_9ACTN</name>
<dbReference type="EMBL" id="KP025768">
    <property type="protein sequence ID" value="AKQ99299.1"/>
    <property type="molecule type" value="Genomic_DNA"/>
</dbReference>
<dbReference type="GO" id="GO:0019262">
    <property type="term" value="P:N-acetylneuraminate catabolic process"/>
    <property type="evidence" value="ECO:0007669"/>
    <property type="project" value="TreeGrafter"/>
</dbReference>
<dbReference type="InterPro" id="IPR037171">
    <property type="entry name" value="NagB/RpiA_transferase-like"/>
</dbReference>
<dbReference type="Gene3D" id="3.40.50.1360">
    <property type="match status" value="1"/>
</dbReference>
<dbReference type="GO" id="GO:0006043">
    <property type="term" value="P:glucosamine catabolic process"/>
    <property type="evidence" value="ECO:0007669"/>
    <property type="project" value="TreeGrafter"/>
</dbReference>